<evidence type="ECO:0000259" key="2">
    <source>
        <dbReference type="SMART" id="SM00893"/>
    </source>
</evidence>
<comment type="similarity">
    <text evidence="1">Belongs to the ETF alpha-subunit/FixB family.</text>
</comment>
<dbReference type="InterPro" id="IPR014729">
    <property type="entry name" value="Rossmann-like_a/b/a_fold"/>
</dbReference>
<gene>
    <name evidence="3" type="ORF">UFOPK2683_01108</name>
    <name evidence="4" type="ORF">UFOPK3605_01284</name>
    <name evidence="5" type="ORF">UFOPK3897_01664</name>
    <name evidence="6" type="ORF">UFOPK4121_00984</name>
</gene>
<dbReference type="EMBL" id="CAFBOF010000070">
    <property type="protein sequence ID" value="CAB4989847.1"/>
    <property type="molecule type" value="Genomic_DNA"/>
</dbReference>
<dbReference type="PANTHER" id="PTHR43153:SF1">
    <property type="entry name" value="ELECTRON TRANSFER FLAVOPROTEIN SUBUNIT ALPHA, MITOCHONDRIAL"/>
    <property type="match status" value="1"/>
</dbReference>
<evidence type="ECO:0000313" key="4">
    <source>
        <dbReference type="EMBL" id="CAB4913667.1"/>
    </source>
</evidence>
<dbReference type="EMBL" id="CAFBMM010000079">
    <property type="protein sequence ID" value="CAB4913667.1"/>
    <property type="molecule type" value="Genomic_DNA"/>
</dbReference>
<dbReference type="Gene3D" id="3.40.50.620">
    <property type="entry name" value="HUPs"/>
    <property type="match status" value="2"/>
</dbReference>
<feature type="domain" description="Electron transfer flavoprotein alpha/beta-subunit N-terminal" evidence="2">
    <location>
        <begin position="21"/>
        <end position="217"/>
    </location>
</feature>
<accession>A0A6J7GYK8</accession>
<dbReference type="EMBL" id="CAFBPQ010000028">
    <property type="protein sequence ID" value="CAB5026366.1"/>
    <property type="molecule type" value="Genomic_DNA"/>
</dbReference>
<proteinExistence type="inferred from homology"/>
<evidence type="ECO:0000313" key="3">
    <source>
        <dbReference type="EMBL" id="CAB4728164.1"/>
    </source>
</evidence>
<organism evidence="4">
    <name type="scientific">freshwater metagenome</name>
    <dbReference type="NCBI Taxonomy" id="449393"/>
    <lineage>
        <taxon>unclassified sequences</taxon>
        <taxon>metagenomes</taxon>
        <taxon>ecological metagenomes</taxon>
    </lineage>
</organism>
<dbReference type="Pfam" id="PF00766">
    <property type="entry name" value="ETF_alpha"/>
    <property type="match status" value="1"/>
</dbReference>
<dbReference type="InterPro" id="IPR014731">
    <property type="entry name" value="ETF_asu_C"/>
</dbReference>
<dbReference type="GO" id="GO:0050660">
    <property type="term" value="F:flavin adenine dinucleotide binding"/>
    <property type="evidence" value="ECO:0007669"/>
    <property type="project" value="InterPro"/>
</dbReference>
<dbReference type="SUPFAM" id="SSF52402">
    <property type="entry name" value="Adenine nucleotide alpha hydrolases-like"/>
    <property type="match status" value="2"/>
</dbReference>
<dbReference type="PANTHER" id="PTHR43153">
    <property type="entry name" value="ELECTRON TRANSFER FLAVOPROTEIN ALPHA"/>
    <property type="match status" value="1"/>
</dbReference>
<evidence type="ECO:0000313" key="6">
    <source>
        <dbReference type="EMBL" id="CAB5026366.1"/>
    </source>
</evidence>
<dbReference type="EMBL" id="CAEZYK010000066">
    <property type="protein sequence ID" value="CAB4728164.1"/>
    <property type="molecule type" value="Genomic_DNA"/>
</dbReference>
<evidence type="ECO:0000256" key="1">
    <source>
        <dbReference type="ARBA" id="ARBA00005817"/>
    </source>
</evidence>
<name>A0A6J7GYK8_9ZZZZ</name>
<protein>
    <submittedName>
        <fullName evidence="4">Unannotated protein</fullName>
    </submittedName>
</protein>
<sequence length="604" mass="63514">MRIAVLVKQIPAFAELKLGPNGRLWRDGVEREMNPYCRRAVAQAVELAAAVGDGQVTAFTLGPPVADEVLREAIAWGEQNAVSTTGVLVSDPKFSGSDTLATAKALAAALTLEGPFDLVLAGLNSVDSDTGQVGPEIAELLDLPFAAGVRYLSVKGATLHLRGEHDDGWAQLKIDLPAVISCAERLIDPCKVDFDRRELVDPGLMKTLSATDLGPGPWGEAASPTQVGETRVHAVNREQVMLTGTIVEQVDQAIAALTRRGALDKKLPPDDLLAPAKIPPPRTPNTGLVIGVLVEPDRAELTQELLSAATGLGELIEGDVIALDFSGEKLPLGSWGADSIIDFDSQKIGVLEQDAAKAAAAWGASVNPWAILSPSTTWGREVSGRTAVRLNAGLTSDAVALEVDNGRLVAWKPAFGGQLVAAITTTSPIQMATVRSGVIECLAPRAYEAPIEPSNIARVSRVEVLARTRNDDLNVLADAEAVVGVGQGVDPGDYPVLDSLLVALNAPLAATRKVTDAGWLPRSRQIGITGRSIAPRLFVAVGTSGKFNHVVGVRQAQTVLAINIDPQAPIFAQADIGIVGDWREVVPLLAGGLDRSDDDRQGLT</sequence>
<evidence type="ECO:0000313" key="5">
    <source>
        <dbReference type="EMBL" id="CAB4989847.1"/>
    </source>
</evidence>
<dbReference type="InterPro" id="IPR001308">
    <property type="entry name" value="ETF_a/FixB"/>
</dbReference>
<dbReference type="SMART" id="SM00893">
    <property type="entry name" value="ETF"/>
    <property type="match status" value="2"/>
</dbReference>
<dbReference type="InterPro" id="IPR014730">
    <property type="entry name" value="ETF_a/b_N"/>
</dbReference>
<reference evidence="4" key="1">
    <citation type="submission" date="2020-05" db="EMBL/GenBank/DDBJ databases">
        <authorList>
            <person name="Chiriac C."/>
            <person name="Salcher M."/>
            <person name="Ghai R."/>
            <person name="Kavagutti S V."/>
        </authorList>
    </citation>
    <scope>NUCLEOTIDE SEQUENCE</scope>
</reference>
<dbReference type="Pfam" id="PF01012">
    <property type="entry name" value="ETF"/>
    <property type="match status" value="2"/>
</dbReference>
<feature type="domain" description="Electron transfer flavoprotein alpha/beta-subunit N-terminal" evidence="2">
    <location>
        <begin position="287"/>
        <end position="472"/>
    </location>
</feature>
<dbReference type="GO" id="GO:0033539">
    <property type="term" value="P:fatty acid beta-oxidation using acyl-CoA dehydrogenase"/>
    <property type="evidence" value="ECO:0007669"/>
    <property type="project" value="TreeGrafter"/>
</dbReference>
<dbReference type="SUPFAM" id="SSF52467">
    <property type="entry name" value="DHS-like NAD/FAD-binding domain"/>
    <property type="match status" value="1"/>
</dbReference>
<dbReference type="InterPro" id="IPR029035">
    <property type="entry name" value="DHS-like_NAD/FAD-binding_dom"/>
</dbReference>
<dbReference type="AlphaFoldDB" id="A0A6J7GYK8"/>
<dbReference type="GO" id="GO:0009055">
    <property type="term" value="F:electron transfer activity"/>
    <property type="evidence" value="ECO:0007669"/>
    <property type="project" value="InterPro"/>
</dbReference>
<dbReference type="Gene3D" id="3.40.50.1220">
    <property type="entry name" value="TPP-binding domain"/>
    <property type="match status" value="1"/>
</dbReference>